<proteinExistence type="predicted"/>
<evidence type="ECO:0000313" key="1">
    <source>
        <dbReference type="EMBL" id="CEK50463.1"/>
    </source>
</evidence>
<reference evidence="1" key="1">
    <citation type="submission" date="2014-12" db="EMBL/GenBank/DDBJ databases">
        <title>Insight into the proteome of Arion vulgaris.</title>
        <authorList>
            <person name="Aradska J."/>
            <person name="Bulat T."/>
            <person name="Smidak R."/>
            <person name="Sarate P."/>
            <person name="Gangsoo J."/>
            <person name="Sialana F."/>
            <person name="Bilban M."/>
            <person name="Lubec G."/>
        </authorList>
    </citation>
    <scope>NUCLEOTIDE SEQUENCE</scope>
    <source>
        <tissue evidence="1">Skin</tissue>
    </source>
</reference>
<sequence>ETFFPQMLARLCTGCASPSNDRRMSNFCLQIFSQPEIYDGRLRETELNGEDLALFEMVAVVGMKLNSTLWNTA</sequence>
<feature type="non-terminal residue" evidence="1">
    <location>
        <position position="73"/>
    </location>
</feature>
<feature type="non-terminal residue" evidence="1">
    <location>
        <position position="1"/>
    </location>
</feature>
<gene>
    <name evidence="1" type="primary">ORF10831</name>
</gene>
<accession>A0A0B6Y306</accession>
<name>A0A0B6Y306_9EUPU</name>
<organism evidence="1">
    <name type="scientific">Arion vulgaris</name>
    <dbReference type="NCBI Taxonomy" id="1028688"/>
    <lineage>
        <taxon>Eukaryota</taxon>
        <taxon>Metazoa</taxon>
        <taxon>Spiralia</taxon>
        <taxon>Lophotrochozoa</taxon>
        <taxon>Mollusca</taxon>
        <taxon>Gastropoda</taxon>
        <taxon>Heterobranchia</taxon>
        <taxon>Euthyneura</taxon>
        <taxon>Panpulmonata</taxon>
        <taxon>Eupulmonata</taxon>
        <taxon>Stylommatophora</taxon>
        <taxon>Helicina</taxon>
        <taxon>Arionoidea</taxon>
        <taxon>Arionidae</taxon>
        <taxon>Arion</taxon>
    </lineage>
</organism>
<dbReference type="AlphaFoldDB" id="A0A0B6Y306"/>
<protein>
    <submittedName>
        <fullName evidence="1">Uncharacterized protein</fullName>
    </submittedName>
</protein>
<dbReference type="EMBL" id="HACG01003598">
    <property type="protein sequence ID" value="CEK50463.1"/>
    <property type="molecule type" value="Transcribed_RNA"/>
</dbReference>